<feature type="transmembrane region" description="Helical" evidence="2">
    <location>
        <begin position="16"/>
        <end position="35"/>
    </location>
</feature>
<dbReference type="EMBL" id="JACCBU010000001">
    <property type="protein sequence ID" value="NYE70059.1"/>
    <property type="molecule type" value="Genomic_DNA"/>
</dbReference>
<proteinExistence type="predicted"/>
<evidence type="ECO:0000256" key="2">
    <source>
        <dbReference type="SAM" id="Phobius"/>
    </source>
</evidence>
<organism evidence="3 4">
    <name type="scientific">Microlunatus parietis</name>
    <dbReference type="NCBI Taxonomy" id="682979"/>
    <lineage>
        <taxon>Bacteria</taxon>
        <taxon>Bacillati</taxon>
        <taxon>Actinomycetota</taxon>
        <taxon>Actinomycetes</taxon>
        <taxon>Propionibacteriales</taxon>
        <taxon>Propionibacteriaceae</taxon>
        <taxon>Microlunatus</taxon>
    </lineage>
</organism>
<keyword evidence="2" id="KW-0472">Membrane</keyword>
<evidence type="ECO:0000313" key="3">
    <source>
        <dbReference type="EMBL" id="NYE70059.1"/>
    </source>
</evidence>
<dbReference type="AlphaFoldDB" id="A0A7Y9I4G1"/>
<accession>A0A7Y9I4G1</accession>
<dbReference type="Proteomes" id="UP000569914">
    <property type="component" value="Unassembled WGS sequence"/>
</dbReference>
<protein>
    <submittedName>
        <fullName evidence="3">Uncharacterized protein</fullName>
    </submittedName>
</protein>
<name>A0A7Y9I4G1_9ACTN</name>
<feature type="region of interest" description="Disordered" evidence="1">
    <location>
        <begin position="45"/>
        <end position="71"/>
    </location>
</feature>
<keyword evidence="2" id="KW-1133">Transmembrane helix</keyword>
<reference evidence="3 4" key="1">
    <citation type="submission" date="2020-07" db="EMBL/GenBank/DDBJ databases">
        <title>Sequencing the genomes of 1000 actinobacteria strains.</title>
        <authorList>
            <person name="Klenk H.-P."/>
        </authorList>
    </citation>
    <scope>NUCLEOTIDE SEQUENCE [LARGE SCALE GENOMIC DNA]</scope>
    <source>
        <strain evidence="3 4">DSM 22083</strain>
    </source>
</reference>
<keyword evidence="4" id="KW-1185">Reference proteome</keyword>
<evidence type="ECO:0000313" key="4">
    <source>
        <dbReference type="Proteomes" id="UP000569914"/>
    </source>
</evidence>
<feature type="transmembrane region" description="Helical" evidence="2">
    <location>
        <begin position="82"/>
        <end position="101"/>
    </location>
</feature>
<comment type="caution">
    <text evidence="3">The sequence shown here is derived from an EMBL/GenBank/DDBJ whole genome shotgun (WGS) entry which is preliminary data.</text>
</comment>
<dbReference type="RefSeq" id="WP_179749254.1">
    <property type="nucleotide sequence ID" value="NZ_JACCBU010000001.1"/>
</dbReference>
<gene>
    <name evidence="3" type="ORF">BKA15_001388</name>
</gene>
<sequence>MPTQPRTRQLAYRTRLVLAVLFGLIVAGVVGMHLLSVDHRLATPEPSGHGEYGSHALHQPDPAMPAQPVGEGHGCGDCGDHVMLFGSCLLVMVFGLLWGIVRPTRGGSWPAPPPGWRRAAAFLDPLPRDFRTALTHVELAISRT</sequence>
<keyword evidence="2" id="KW-0812">Transmembrane</keyword>
<evidence type="ECO:0000256" key="1">
    <source>
        <dbReference type="SAM" id="MobiDB-lite"/>
    </source>
</evidence>